<organism evidence="2 3">
    <name type="scientific">Caenimonas terrae</name>
    <dbReference type="NCBI Taxonomy" id="696074"/>
    <lineage>
        <taxon>Bacteria</taxon>
        <taxon>Pseudomonadati</taxon>
        <taxon>Pseudomonadota</taxon>
        <taxon>Betaproteobacteria</taxon>
        <taxon>Burkholderiales</taxon>
        <taxon>Comamonadaceae</taxon>
        <taxon>Caenimonas</taxon>
    </lineage>
</organism>
<dbReference type="PANTHER" id="PTHR47495">
    <property type="entry name" value="ALDEHYDE DEHYDROGENASE"/>
    <property type="match status" value="1"/>
</dbReference>
<dbReference type="PIRSF" id="PIRSF036389">
    <property type="entry name" value="IOR_B"/>
    <property type="match status" value="1"/>
</dbReference>
<dbReference type="PANTHER" id="PTHR47495:SF1">
    <property type="entry name" value="BLL3820 PROTEIN"/>
    <property type="match status" value="1"/>
</dbReference>
<dbReference type="Proteomes" id="UP001596037">
    <property type="component" value="Unassembled WGS sequence"/>
</dbReference>
<comment type="caution">
    <text evidence="2">The sequence shown here is derived from an EMBL/GenBank/DDBJ whole genome shotgun (WGS) entry which is preliminary data.</text>
</comment>
<dbReference type="InterPro" id="IPR000674">
    <property type="entry name" value="Ald_Oxase/Xan_DH_a/b"/>
</dbReference>
<dbReference type="Pfam" id="PF20256">
    <property type="entry name" value="MoCoBD_2"/>
    <property type="match status" value="2"/>
</dbReference>
<name>A0ABW0NE78_9BURK</name>
<dbReference type="InterPro" id="IPR008274">
    <property type="entry name" value="AldOxase/xan_DH_MoCoBD1"/>
</dbReference>
<gene>
    <name evidence="2" type="ORF">ACFPOE_06765</name>
</gene>
<dbReference type="InterPro" id="IPR012368">
    <property type="entry name" value="OxRdtase_Mopterin-bd_su_IorB"/>
</dbReference>
<accession>A0ABW0NE78</accession>
<evidence type="ECO:0000313" key="2">
    <source>
        <dbReference type="EMBL" id="MFC5497229.1"/>
    </source>
</evidence>
<dbReference type="Gene3D" id="3.30.365.10">
    <property type="entry name" value="Aldehyde oxidase/xanthine dehydrogenase, molybdopterin binding domain"/>
    <property type="match status" value="4"/>
</dbReference>
<dbReference type="SMART" id="SM01008">
    <property type="entry name" value="Ald_Xan_dh_C"/>
    <property type="match status" value="1"/>
</dbReference>
<dbReference type="InterPro" id="IPR046867">
    <property type="entry name" value="AldOxase/xan_DH_MoCoBD2"/>
</dbReference>
<dbReference type="Gene3D" id="3.90.1170.50">
    <property type="entry name" value="Aldehyde oxidase/xanthine dehydrogenase, a/b hammerhead"/>
    <property type="match status" value="1"/>
</dbReference>
<sequence length="725" mass="77183">MSAVPQARGFSRGSLEKNPLLGQWLGLELPDVICLRVGKVEFGQGIGTALAQIAAEELDVDPGRIRLDPIRTGLSPDEGVTSGSLSIQHSGEAVRLVCATLRELAIAAFCRRHGVAPASVAIEDGRLRSTATDAVASYWDLQLDEALAQGISATATPKQAAHYNTVGRSLPRRDLAGKLSGRPCFIQDLVLPAMLHGRVVRMPNRSATLVEVDTDAFARRFPDVVVARDGSFLGVLAQREEVAVAAAAALAALCRWDLPASLPDSADLAGFLRSAPSQPQLVERKEGPAAPASLRLQAEYSRPYIAHASIGPSCALAHWRDGDLEVWSHSQGIYNLKADIEVYLRREHPQQDPARVVVHHAEGAGCYGHNPADDVAFDAVLLARFAAGRPVRVLWSRADELSCGPCGPAHLVALVAQLDAAGRVSDWQHTVWANGYTSRPGRNEPGNLSFLGASQIDRPFLAPVSLDPPMSAGGGSDRNAVPLYDFPRLEVVTNRLLAMPIRTSALRALGGYANVWAIESFMDELAHASGQDPVAFRLAHLADPRARAVIARAIEAAPWWHDRNGDAEGTGRGLAFARYKNTGAWCAVAVRVLAERAVRVLDISIGADVGLAINPDGVANQLEGGAIQSCSWTLKEAVAFSREQITTRSWADYPILSFSEAPSVRVSLVERPGEPALGAGEASQGPTAAAIGNAVFDALGIRIRQLPITPERILAVASAADPQPA</sequence>
<protein>
    <submittedName>
        <fullName evidence="2">Molybdopterin cofactor-binding domain-containing protein</fullName>
    </submittedName>
</protein>
<keyword evidence="3" id="KW-1185">Reference proteome</keyword>
<dbReference type="SUPFAM" id="SSF56003">
    <property type="entry name" value="Molybdenum cofactor-binding domain"/>
    <property type="match status" value="2"/>
</dbReference>
<dbReference type="EMBL" id="JBHSMF010000005">
    <property type="protein sequence ID" value="MFC5497229.1"/>
    <property type="molecule type" value="Genomic_DNA"/>
</dbReference>
<reference evidence="3" key="1">
    <citation type="journal article" date="2019" name="Int. J. Syst. Evol. Microbiol.">
        <title>The Global Catalogue of Microorganisms (GCM) 10K type strain sequencing project: providing services to taxonomists for standard genome sequencing and annotation.</title>
        <authorList>
            <consortium name="The Broad Institute Genomics Platform"/>
            <consortium name="The Broad Institute Genome Sequencing Center for Infectious Disease"/>
            <person name="Wu L."/>
            <person name="Ma J."/>
        </authorList>
    </citation>
    <scope>NUCLEOTIDE SEQUENCE [LARGE SCALE GENOMIC DNA]</scope>
    <source>
        <strain evidence="3">CCUG 57401</strain>
    </source>
</reference>
<dbReference type="InterPro" id="IPR052516">
    <property type="entry name" value="N-heterocyclic_Hydroxylase"/>
</dbReference>
<evidence type="ECO:0000259" key="1">
    <source>
        <dbReference type="SMART" id="SM01008"/>
    </source>
</evidence>
<dbReference type="RefSeq" id="WP_376849248.1">
    <property type="nucleotide sequence ID" value="NZ_JBHSMF010000005.1"/>
</dbReference>
<feature type="domain" description="Aldehyde oxidase/xanthine dehydrogenase a/b hammerhead" evidence="1">
    <location>
        <begin position="180"/>
        <end position="259"/>
    </location>
</feature>
<dbReference type="InterPro" id="IPR037165">
    <property type="entry name" value="AldOxase/xan_DH_Mopterin-bd_sf"/>
</dbReference>
<dbReference type="Pfam" id="PF02738">
    <property type="entry name" value="MoCoBD_1"/>
    <property type="match status" value="1"/>
</dbReference>
<proteinExistence type="predicted"/>
<evidence type="ECO:0000313" key="3">
    <source>
        <dbReference type="Proteomes" id="UP001596037"/>
    </source>
</evidence>